<accession>A0A6L5HWE6</accession>
<comment type="caution">
    <text evidence="1">The sequence shown here is derived from an EMBL/GenBank/DDBJ whole genome shotgun (WGS) entry which is preliminary data.</text>
</comment>
<proteinExistence type="predicted"/>
<name>A0A6L5HWE6_9PSED</name>
<dbReference type="EMBL" id="WIVU01000043">
    <property type="protein sequence ID" value="MQU07702.1"/>
    <property type="molecule type" value="Genomic_DNA"/>
</dbReference>
<dbReference type="AlphaFoldDB" id="A0A6L5HWE6"/>
<sequence length="159" mass="18308">MDAPVLCRIFRAFILGLIFFEQYYRGLTKSGPALKELRKMKDVMIYELVNTKIRDALDLTSVENLIWESIAFTYPEATNIVVFDSFYSFTIPVLLRGDKIKKAQHLGRVIAKKMPALAQLAMRSYESKDHAKSNQLFKAVKGARRLDYCRTKLEESGVY</sequence>
<gene>
    <name evidence="1" type="ORF">GHO27_18645</name>
</gene>
<evidence type="ECO:0000313" key="2">
    <source>
        <dbReference type="Proteomes" id="UP000478064"/>
    </source>
</evidence>
<protein>
    <submittedName>
        <fullName evidence="1">Uncharacterized protein</fullName>
    </submittedName>
</protein>
<evidence type="ECO:0000313" key="1">
    <source>
        <dbReference type="EMBL" id="MQU07702.1"/>
    </source>
</evidence>
<organism evidence="1 2">
    <name type="scientific">Pseudomonas helleri</name>
    <dbReference type="NCBI Taxonomy" id="1608996"/>
    <lineage>
        <taxon>Bacteria</taxon>
        <taxon>Pseudomonadati</taxon>
        <taxon>Pseudomonadota</taxon>
        <taxon>Gammaproteobacteria</taxon>
        <taxon>Pseudomonadales</taxon>
        <taxon>Pseudomonadaceae</taxon>
        <taxon>Pseudomonas</taxon>
    </lineage>
</organism>
<dbReference type="RefSeq" id="WP_153374501.1">
    <property type="nucleotide sequence ID" value="NZ_WIVU01000043.1"/>
</dbReference>
<reference evidence="1 2" key="1">
    <citation type="submission" date="2019-10" db="EMBL/GenBank/DDBJ databases">
        <title>Evaluation of single-gene subtyping targets for Pseudomonas.</title>
        <authorList>
            <person name="Reichler S.J."/>
            <person name="Orsi R.H."/>
            <person name="Wiedmann M."/>
            <person name="Martin N.H."/>
            <person name="Murphy S.I."/>
        </authorList>
    </citation>
    <scope>NUCLEOTIDE SEQUENCE [LARGE SCALE GENOMIC DNA]</scope>
    <source>
        <strain evidence="1 2">FSL R10-1637</strain>
    </source>
</reference>
<dbReference type="Proteomes" id="UP000478064">
    <property type="component" value="Unassembled WGS sequence"/>
</dbReference>